<dbReference type="EMBL" id="LAPT01000025">
    <property type="protein sequence ID" value="PXF32083.1"/>
    <property type="molecule type" value="Genomic_DNA"/>
</dbReference>
<evidence type="ECO:0000256" key="1">
    <source>
        <dbReference type="ARBA" id="ARBA00006611"/>
    </source>
</evidence>
<dbReference type="Pfam" id="PF00437">
    <property type="entry name" value="T2SSE"/>
    <property type="match status" value="1"/>
</dbReference>
<proteinExistence type="inferred from homology"/>
<dbReference type="Gene3D" id="3.40.50.300">
    <property type="entry name" value="P-loop containing nucleotide triphosphate hydrolases"/>
    <property type="match status" value="1"/>
</dbReference>
<evidence type="ECO:0000313" key="3">
    <source>
        <dbReference type="EMBL" id="PXF32083.1"/>
    </source>
</evidence>
<comment type="similarity">
    <text evidence="1">Belongs to the GSP E family.</text>
</comment>
<name>A0ABX5M3F4_9GAMM</name>
<dbReference type="CDD" id="cd01130">
    <property type="entry name" value="VirB11-like_ATPase"/>
    <property type="match status" value="1"/>
</dbReference>
<dbReference type="InterPro" id="IPR050921">
    <property type="entry name" value="T4SS_GSP_E_ATPase"/>
</dbReference>
<comment type="caution">
    <text evidence="3">The sequence shown here is derived from an EMBL/GenBank/DDBJ whole genome shotgun (WGS) entry which is preliminary data.</text>
</comment>
<accession>A0ABX5M3F4</accession>
<sequence length="341" mass="37935">MSLLETPIGTISKDEHDRWSTLLHYLKPIAHLLTDETVSEIMVNRYDRVYVERSGQLINVDSAFKSESSLQQLITQIANALRQKFDSDNPILDARFPNGARLCCSHPSVSPAGATMTIRCKTDKNLSLPDLVSYGALTDEMCAFLKERIEARDTLIVSGGTSSGKTTLLRACAEYIDKKERVITAEDTLELKLDEIIPCSIAHEAPKRLSNSGENISLASLIKMVLRERPDRVWVGEIRDAAAADAFLQMSNTGHSGGATSIHSNGPEDTLRRIQYMLASAGMVSYELARHQVTSGVQLLVHCERHPIHGRKVTDICTVENEVVKRVFYFDKLKGRHVVDM</sequence>
<dbReference type="Proteomes" id="UP000248090">
    <property type="component" value="Unassembled WGS sequence"/>
</dbReference>
<organism evidence="3 4">
    <name type="scientific">Pokkaliibacter plantistimulans</name>
    <dbReference type="NCBI Taxonomy" id="1635171"/>
    <lineage>
        <taxon>Bacteria</taxon>
        <taxon>Pseudomonadati</taxon>
        <taxon>Pseudomonadota</taxon>
        <taxon>Gammaproteobacteria</taxon>
        <taxon>Oceanospirillales</taxon>
        <taxon>Balneatrichaceae</taxon>
        <taxon>Pokkaliibacter</taxon>
    </lineage>
</organism>
<dbReference type="RefSeq" id="WP_110186591.1">
    <property type="nucleotide sequence ID" value="NZ_LAPT01000025.1"/>
</dbReference>
<gene>
    <name evidence="3" type="ORF">WH50_06390</name>
</gene>
<dbReference type="PANTHER" id="PTHR30486:SF6">
    <property type="entry name" value="TYPE IV PILUS RETRACTATION ATPASE PILT"/>
    <property type="match status" value="1"/>
</dbReference>
<dbReference type="InterPro" id="IPR001482">
    <property type="entry name" value="T2SS/T4SS_dom"/>
</dbReference>
<dbReference type="PANTHER" id="PTHR30486">
    <property type="entry name" value="TWITCHING MOTILITY PROTEIN PILT"/>
    <property type="match status" value="1"/>
</dbReference>
<evidence type="ECO:0000313" key="4">
    <source>
        <dbReference type="Proteomes" id="UP000248090"/>
    </source>
</evidence>
<reference evidence="3 4" key="1">
    <citation type="submission" date="2015-03" db="EMBL/GenBank/DDBJ databases">
        <authorList>
            <person name="Krishnan R."/>
            <person name="Midha S."/>
            <person name="Patil P.B."/>
            <person name="Rameshkumar N."/>
        </authorList>
    </citation>
    <scope>NUCLEOTIDE SEQUENCE [LARGE SCALE GENOMIC DNA]</scope>
    <source>
        <strain evidence="3 4">L1E11</strain>
    </source>
</reference>
<feature type="domain" description="Bacterial type II secretion system protein E" evidence="2">
    <location>
        <begin position="27"/>
        <end position="288"/>
    </location>
</feature>
<protein>
    <submittedName>
        <fullName evidence="3">Secretion system protein E</fullName>
    </submittedName>
</protein>
<keyword evidence="4" id="KW-1185">Reference proteome</keyword>
<dbReference type="SUPFAM" id="SSF52540">
    <property type="entry name" value="P-loop containing nucleoside triphosphate hydrolases"/>
    <property type="match status" value="1"/>
</dbReference>
<dbReference type="Gene3D" id="3.30.450.90">
    <property type="match status" value="1"/>
</dbReference>
<dbReference type="InterPro" id="IPR027417">
    <property type="entry name" value="P-loop_NTPase"/>
</dbReference>
<evidence type="ECO:0000259" key="2">
    <source>
        <dbReference type="Pfam" id="PF00437"/>
    </source>
</evidence>